<protein>
    <submittedName>
        <fullName evidence="1">Uncharacterized protein</fullName>
    </submittedName>
</protein>
<reference evidence="1" key="1">
    <citation type="submission" date="2023-11" db="EMBL/GenBank/DDBJ databases">
        <authorList>
            <person name="Poullet M."/>
        </authorList>
    </citation>
    <scope>NUCLEOTIDE SEQUENCE</scope>
    <source>
        <strain evidence="1">E1834</strain>
    </source>
</reference>
<evidence type="ECO:0000313" key="2">
    <source>
        <dbReference type="Proteomes" id="UP001497535"/>
    </source>
</evidence>
<keyword evidence="2" id="KW-1185">Reference proteome</keyword>
<accession>A0ACB0XWB6</accession>
<gene>
    <name evidence="1" type="ORF">MENTE1834_LOCUS4371</name>
</gene>
<dbReference type="EMBL" id="CAVMJV010000003">
    <property type="protein sequence ID" value="CAK5020220.1"/>
    <property type="molecule type" value="Genomic_DNA"/>
</dbReference>
<proteinExistence type="predicted"/>
<sequence length="81" mass="9649">MKNFLRYLIGSLATENFKNRKPGIPVDNRLPTTLVFKLKSISNIFFKAAWDVQIICKPKLRRDYSKSYKQKLKTMIWPRKD</sequence>
<name>A0ACB0XWB6_MELEN</name>
<comment type="caution">
    <text evidence="1">The sequence shown here is derived from an EMBL/GenBank/DDBJ whole genome shotgun (WGS) entry which is preliminary data.</text>
</comment>
<organism evidence="1 2">
    <name type="scientific">Meloidogyne enterolobii</name>
    <name type="common">Root-knot nematode worm</name>
    <name type="synonym">Meloidogyne mayaguensis</name>
    <dbReference type="NCBI Taxonomy" id="390850"/>
    <lineage>
        <taxon>Eukaryota</taxon>
        <taxon>Metazoa</taxon>
        <taxon>Ecdysozoa</taxon>
        <taxon>Nematoda</taxon>
        <taxon>Chromadorea</taxon>
        <taxon>Rhabditida</taxon>
        <taxon>Tylenchina</taxon>
        <taxon>Tylenchomorpha</taxon>
        <taxon>Tylenchoidea</taxon>
        <taxon>Meloidogynidae</taxon>
        <taxon>Meloidogyninae</taxon>
        <taxon>Meloidogyne</taxon>
    </lineage>
</organism>
<evidence type="ECO:0000313" key="1">
    <source>
        <dbReference type="EMBL" id="CAK5020220.1"/>
    </source>
</evidence>
<dbReference type="Proteomes" id="UP001497535">
    <property type="component" value="Unassembled WGS sequence"/>
</dbReference>